<dbReference type="GO" id="GO:0051726">
    <property type="term" value="P:regulation of cell cycle"/>
    <property type="evidence" value="ECO:0007669"/>
    <property type="project" value="TreeGrafter"/>
</dbReference>
<dbReference type="InterPro" id="IPR024584">
    <property type="entry name" value="Tuberin_N"/>
</dbReference>
<dbReference type="GO" id="GO:0032007">
    <property type="term" value="P:negative regulation of TOR signaling"/>
    <property type="evidence" value="ECO:0007669"/>
    <property type="project" value="InterPro"/>
</dbReference>
<feature type="compositionally biased region" description="Basic and acidic residues" evidence="2">
    <location>
        <begin position="994"/>
        <end position="1003"/>
    </location>
</feature>
<comment type="caution">
    <text evidence="4">The sequence shown here is derived from an EMBL/GenBank/DDBJ whole genome shotgun (WGS) entry which is preliminary data.</text>
</comment>
<dbReference type="GO" id="GO:0030178">
    <property type="term" value="P:negative regulation of Wnt signaling pathway"/>
    <property type="evidence" value="ECO:0007669"/>
    <property type="project" value="TreeGrafter"/>
</dbReference>
<dbReference type="CDD" id="cd22541">
    <property type="entry name" value="SP5_N"/>
    <property type="match status" value="1"/>
</dbReference>
<reference evidence="4 5" key="1">
    <citation type="submission" date="2023-03" db="EMBL/GenBank/DDBJ databases">
        <title>High-quality genome of Scylla paramamosain provides insights in environmental adaptation.</title>
        <authorList>
            <person name="Zhang L."/>
        </authorList>
    </citation>
    <scope>NUCLEOTIDE SEQUENCE [LARGE SCALE GENOMIC DNA]</scope>
    <source>
        <strain evidence="4">LZ_2023a</strain>
        <tissue evidence="4">Muscle</tissue>
    </source>
</reference>
<evidence type="ECO:0000313" key="4">
    <source>
        <dbReference type="EMBL" id="KAK8393728.1"/>
    </source>
</evidence>
<dbReference type="GO" id="GO:0051898">
    <property type="term" value="P:negative regulation of phosphatidylinositol 3-kinase/protein kinase B signal transduction"/>
    <property type="evidence" value="ECO:0007669"/>
    <property type="project" value="TreeGrafter"/>
</dbReference>
<dbReference type="PRINTS" id="PR01431">
    <property type="entry name" value="TUBERIN"/>
</dbReference>
<feature type="compositionally biased region" description="Polar residues" evidence="2">
    <location>
        <begin position="1418"/>
        <end position="1428"/>
    </location>
</feature>
<feature type="compositionally biased region" description="Low complexity" evidence="2">
    <location>
        <begin position="1144"/>
        <end position="1156"/>
    </location>
</feature>
<evidence type="ECO:0000313" key="5">
    <source>
        <dbReference type="Proteomes" id="UP001487740"/>
    </source>
</evidence>
<evidence type="ECO:0000256" key="1">
    <source>
        <dbReference type="ARBA" id="ARBA00022468"/>
    </source>
</evidence>
<gene>
    <name evidence="4" type="ORF">O3P69_006795</name>
</gene>
<dbReference type="PROSITE" id="PS50085">
    <property type="entry name" value="RAPGAP"/>
    <property type="match status" value="1"/>
</dbReference>
<feature type="region of interest" description="Disordered" evidence="2">
    <location>
        <begin position="1384"/>
        <end position="1456"/>
    </location>
</feature>
<evidence type="ECO:0000259" key="3">
    <source>
        <dbReference type="PROSITE" id="PS50085"/>
    </source>
</evidence>
<proteinExistence type="predicted"/>
<feature type="compositionally biased region" description="Pro residues" evidence="2">
    <location>
        <begin position="1498"/>
        <end position="1518"/>
    </location>
</feature>
<dbReference type="GO" id="GO:0005634">
    <property type="term" value="C:nucleus"/>
    <property type="evidence" value="ECO:0007669"/>
    <property type="project" value="InterPro"/>
</dbReference>
<organism evidence="4 5">
    <name type="scientific">Scylla paramamosain</name>
    <name type="common">Mud crab</name>
    <dbReference type="NCBI Taxonomy" id="85552"/>
    <lineage>
        <taxon>Eukaryota</taxon>
        <taxon>Metazoa</taxon>
        <taxon>Ecdysozoa</taxon>
        <taxon>Arthropoda</taxon>
        <taxon>Crustacea</taxon>
        <taxon>Multicrustacea</taxon>
        <taxon>Malacostraca</taxon>
        <taxon>Eumalacostraca</taxon>
        <taxon>Eucarida</taxon>
        <taxon>Decapoda</taxon>
        <taxon>Pleocyemata</taxon>
        <taxon>Brachyura</taxon>
        <taxon>Eubrachyura</taxon>
        <taxon>Portunoidea</taxon>
        <taxon>Portunidae</taxon>
        <taxon>Portuninae</taxon>
        <taxon>Scylla</taxon>
    </lineage>
</organism>
<dbReference type="Gene3D" id="3.40.50.11210">
    <property type="entry name" value="Rap/Ran-GAP"/>
    <property type="match status" value="1"/>
</dbReference>
<feature type="compositionally biased region" description="Low complexity" evidence="2">
    <location>
        <begin position="1384"/>
        <end position="1409"/>
    </location>
</feature>
<feature type="compositionally biased region" description="Basic and acidic residues" evidence="2">
    <location>
        <begin position="1483"/>
        <end position="1493"/>
    </location>
</feature>
<name>A0AAW0U2V1_SCYPA</name>
<dbReference type="SUPFAM" id="SSF111347">
    <property type="entry name" value="Rap/Ran-GAP"/>
    <property type="match status" value="1"/>
</dbReference>
<evidence type="ECO:0000256" key="2">
    <source>
        <dbReference type="SAM" id="MobiDB-lite"/>
    </source>
</evidence>
<dbReference type="InterPro" id="IPR016024">
    <property type="entry name" value="ARM-type_fold"/>
</dbReference>
<feature type="region of interest" description="Disordered" evidence="2">
    <location>
        <begin position="1478"/>
        <end position="1533"/>
    </location>
</feature>
<keyword evidence="1" id="KW-0343">GTPase activation</keyword>
<keyword evidence="5" id="KW-1185">Reference proteome</keyword>
<dbReference type="Pfam" id="PF02145">
    <property type="entry name" value="Rap_GAP"/>
    <property type="match status" value="1"/>
</dbReference>
<dbReference type="GO" id="GO:0051056">
    <property type="term" value="P:regulation of small GTPase mediated signal transduction"/>
    <property type="evidence" value="ECO:0007669"/>
    <property type="project" value="InterPro"/>
</dbReference>
<feature type="compositionally biased region" description="Pro residues" evidence="2">
    <location>
        <begin position="1318"/>
        <end position="1328"/>
    </location>
</feature>
<feature type="compositionally biased region" description="Low complexity" evidence="2">
    <location>
        <begin position="1329"/>
        <end position="1359"/>
    </location>
</feature>
<sequence>MKLHDSGEPHSNRSDEQPRPGQGTQCHSRHSTIHRSLPYTESVHLTMSRERESFTERLKRWVFSGGASMAPTNAIVLTETMKGELAMTATLPRRLHAINKLAESLITSKLEQNGIEQVWCLVRDLLDVMRSPPTCRRLTLRMLTNYAAGEPDIGYMRIVFMKHIKFSFSEEEPEPLFKFFRAVLADGRQMQYVEEEVGWILSRWMPRLLGTPLSMVVLQTTINLIKFHSAYIDDPVVSIYVSEAIRKMMSASEEQEALLCLTLVETVAAYRYLPVGALYTALIGLCRIVNVPHLTNRVVKIVKNVFGTCVGSTAYDMLTGLINRSADVLLVRSAMFFAAFVVCGENRISSLTPKKVDLLRSLYTCLSEESIVRQEVLVLYEVALSLQRLLAETRPNLFGQSWNLIIDIVTCLYRNTERVPEPGPQDGILGVLNDVVNRLEHFVDSNVFEGDVEKFIRLLDTISQHRPPSSVFKVIEYWKRMATPSRLGWIPNLTALIKRYFIRETRPFINLRILDVLEEIYVEHKGWYGHVIVKAVVGELFVGIERKPNIQVRTRAAHLLVLLGLGETREDVEDVLRLLRVIILTKYKLPHSPMLNPEKARDITTAVQGVVKIFRKKTWQPPPMIPVAAYNILVTFLEHHYRKPMILQKVSQPRIEVLRILFSMKCDLRNHLGFSHGEMSAVEARNTNLITPFSPYVVLRHNSKRKEKVKDDDDAYSDDGSEDVSTGAGILLVDRLGKVLVFAILAEKDWGVLEMMLKELVLKLRQKAMVLALMDGRLQSLAATLCNMINDDNLNYPKCLTNTPVGFNCAEFHSQVYPVLAALVAHHRHIGPYAQQKMIRTFQCGVINKNSAQLCIECVTLCVMEMPVAMGKNISRIISRYSKITQCVSHSQAMLEFLSTLLHFPAMYSSFVQQQFMPIFAIAIPYTNPFKFNHYIVSLAYHVIALWFLKCPIHIRKHAAKYITTTLTQKFEYLTATFKPKPVQPEKKRRLSRKDKAKEKERLEEEERNLKKLQIFTDMMETCIDLMSRYAFDYCRPVAERSGVVKMLMAEGKSQTWIAGNKLITITTSGCAGKLSQDSLCYRCHHLCDEGAPFSKEKDLNKIRRHDKVGASNVKVTGDSTAPEASCSTQPFSSSQPSIPAPRSPSSQPSISSLTGQSSLTTKSALVSPTKSALVSPTKSALVSPTKSALVSPTKSALVSPTKSALVSPTKSALVSPTKSALVSPTKSALVSPTKSALVSPTKSALVSPTKSALVSPTKSALVSPTKSALVSPTKSALVSPTKSALVSPTKSALVSPTKSALVSPTKSALVSPQNLPLSPPQNLPLSPPQNLLSSPPQNLLSSPPQNLLSSPPQNLPFKSLPPSPSSECFPASFLLQLAASSQSLPSKTSPSAKPSFSPTTPQSPSFPFANHPEYSPVHSSPDTSLTESPEKQDSQITPSPQRIPSPQFPAKEAQIESHLLSKDSLYHPLTFLMNADEEEVDSREQDEVRDSLEEQPAPSPTPSLSPPPLAPPPFPPVPEDEGTMGKPFFQSAPPIGKGTKPRCCACWCQGWAELCMRQPCGNFCAVLRFSDQLLTESHPTLQELSDMVMPSTEDVMESRDPSVVGNSLITQSVPVALSCYQLGQAETQRSISLLDFIRPHDAHKIGVLYVRKGQTTEQEILSNSSGSTRYTRFISALGTYVELGKVSRHVFLGGLDTKGVDGDTALVWQDDLLQVVFHVATMMPTKESDPKCNGKKRHIGNNFVTIVFNESGQPYNVDTIKGQFNHIVIEIVPNHHGTNTVTVHYQRQELLDYLNESSPRHVSNRSLSLSVRQIAVHSNLAAKIMESLQRPPHSPYANNWVERLRHIRKIHSTVLGNIKKSEERYSAPELNDFTDLVDTGVRNLDLNETGQYSIQLMY</sequence>
<dbReference type="InterPro" id="IPR000331">
    <property type="entry name" value="Rap/Ran_GAP_dom"/>
</dbReference>
<feature type="region of interest" description="Disordered" evidence="2">
    <location>
        <begin position="984"/>
        <end position="1003"/>
    </location>
</feature>
<dbReference type="SUPFAM" id="SSF48371">
    <property type="entry name" value="ARM repeat"/>
    <property type="match status" value="1"/>
</dbReference>
<feature type="domain" description="Rap-GAP" evidence="3">
    <location>
        <begin position="1632"/>
        <end position="1859"/>
    </location>
</feature>
<dbReference type="GO" id="GO:0033596">
    <property type="term" value="C:TSC1-TSC2 complex"/>
    <property type="evidence" value="ECO:0007669"/>
    <property type="project" value="InterPro"/>
</dbReference>
<dbReference type="InterPro" id="IPR018515">
    <property type="entry name" value="Tuberin-type_domain"/>
</dbReference>
<protein>
    <recommendedName>
        <fullName evidence="3">Rap-GAP domain-containing protein</fullName>
    </recommendedName>
</protein>
<dbReference type="PANTHER" id="PTHR10063:SF0">
    <property type="entry name" value="TUBERIN"/>
    <property type="match status" value="1"/>
</dbReference>
<accession>A0AAW0U2V1</accession>
<dbReference type="EMBL" id="JARAKH010000020">
    <property type="protein sequence ID" value="KAK8393728.1"/>
    <property type="molecule type" value="Genomic_DNA"/>
</dbReference>
<dbReference type="FunFam" id="3.40.50.11210:FF:000001">
    <property type="entry name" value="Ral GTPase-activating protein subunit alpha-1 isoform 1"/>
    <property type="match status" value="1"/>
</dbReference>
<feature type="region of interest" description="Disordered" evidence="2">
    <location>
        <begin position="1311"/>
        <end position="1363"/>
    </location>
</feature>
<feature type="compositionally biased region" description="Basic and acidic residues" evidence="2">
    <location>
        <begin position="1"/>
        <end position="18"/>
    </location>
</feature>
<dbReference type="Pfam" id="PF11864">
    <property type="entry name" value="DUF3384"/>
    <property type="match status" value="1"/>
</dbReference>
<dbReference type="PANTHER" id="PTHR10063">
    <property type="entry name" value="TUBERIN"/>
    <property type="match status" value="1"/>
</dbReference>
<dbReference type="InterPro" id="IPR027107">
    <property type="entry name" value="Tuberin/Ral-act_asu"/>
</dbReference>
<dbReference type="InterPro" id="IPR003913">
    <property type="entry name" value="Tuberin"/>
</dbReference>
<dbReference type="GO" id="GO:0046627">
    <property type="term" value="P:negative regulation of insulin receptor signaling pathway"/>
    <property type="evidence" value="ECO:0007669"/>
    <property type="project" value="TreeGrafter"/>
</dbReference>
<feature type="region of interest" description="Disordered" evidence="2">
    <location>
        <begin position="1111"/>
        <end position="1156"/>
    </location>
</feature>
<dbReference type="InterPro" id="IPR035974">
    <property type="entry name" value="Rap/Ran-GAP_sf"/>
</dbReference>
<dbReference type="Proteomes" id="UP001487740">
    <property type="component" value="Unassembled WGS sequence"/>
</dbReference>
<dbReference type="GO" id="GO:0005096">
    <property type="term" value="F:GTPase activator activity"/>
    <property type="evidence" value="ECO:0007669"/>
    <property type="project" value="UniProtKB-KW"/>
</dbReference>
<dbReference type="Pfam" id="PF03542">
    <property type="entry name" value="Tuberin"/>
    <property type="match status" value="1"/>
</dbReference>
<feature type="region of interest" description="Disordered" evidence="2">
    <location>
        <begin position="1"/>
        <end position="33"/>
    </location>
</feature>